<dbReference type="InterPro" id="IPR007094">
    <property type="entry name" value="RNA-dir_pol_PSvirus"/>
</dbReference>
<dbReference type="InterPro" id="IPR043502">
    <property type="entry name" value="DNA/RNA_pol_sf"/>
</dbReference>
<dbReference type="GO" id="GO:0039694">
    <property type="term" value="P:viral RNA genome replication"/>
    <property type="evidence" value="ECO:0007669"/>
    <property type="project" value="InterPro"/>
</dbReference>
<keyword evidence="3" id="KW-0067">ATP-binding</keyword>
<dbReference type="GO" id="GO:0003968">
    <property type="term" value="F:RNA-directed RNA polymerase activity"/>
    <property type="evidence" value="ECO:0007669"/>
    <property type="project" value="InterPro"/>
</dbReference>
<dbReference type="InterPro" id="IPR001788">
    <property type="entry name" value="RNA-dep_RNA_pol_alsuvir"/>
</dbReference>
<sequence>MAKKLVMDNVNVNGMFKDNDKLNFICSRVGADVDDLMTQVFRTAVTDPTSVHGVAIRNMCMDKLENDAKIYSRAAIANIGISQALKQEDQELLKNLYPEYTIYFTNKSKETHGFAHASRLLETSLVMQRLHYYSSTKSKPFMVYLKDVGGSRLHHGLKGHMAVHVCAPILNHEDDIRRIKADLKLSSISDAGFRNNNVANSVKLMMKPGKHYCNNKSQLCPVKANALMFIHSIYDMTMMDVANSMTIADAKMAAGTFIFDPLIVLLNKGTLQKLNVTWEKFTVKKTCYIKFSFLNDSQPAYIHSYKNYLALLNTVYFSDSSNKRHYAFRLDDNRAGIQYFTIYRLSYNKIPASTIMIDRHTFSSNDYYRVSYYTLLEDFSLVTKLKKINLYVPTILWDQVYDSLYQQTDGSFTMSRAHELVMSYNRKTIICGQTVSHNVKIPSYAVDKVASALYVRVYIDKYLSSKTLTHVLSDIDRVRKMTNVGLFKYLWYTLKEKFSDLFVNHDLKSQETVVPYAAWDELSKLYKLPVDVSTAVTATTMSVEVPAIIQAQLDTSLYSDLDYIQEVEIPLSPMSRTPSNSSIAESVVSNSSNDTTDFLSVSSDEIFCPIRDVEYLDYENIPGVVHSVPGDGDCLFHSMILAMNYHNLNPPMTPHEMRIALATDVEKKKNKYFGQTDDLVAYTEFMSDLTTDCRPTDVMTLIALAIYYEVSVELYYDTDIKMLKKKKIYFDNDGPLICIKLTVFGNSVGHYEPIIADEITAEKKDDTLILVNETQKSIDDFIYMTNNDPTLQQRFHVTLKLSDEYDVPRSLIHIMNEFNLCSFPALLITTRADTYHAFDSIEGPLNVVSNKKFDIDRKNTSMSVLEFNKLNDYISNIYDSHRLVIVDVASNDYNDDDDTLDVIFDAIETMILNNSDLIVRFNITPTKKHLSNLTQIMSCFNNSQITYGVSEGTTTPVRYLICYDLVKYPTASSDNEFKSFVASPHYQLLHHEYFRFSVHVDALSALYDNKEINYVTDCDYESCYDMSSKIKGGSLNDLKNLLILVKSIYQNVEMLESGNSVVLNNDLLPYIIEKFKKDVDSTCKSVLDVLTLMKPFATRLTNFKKLFSGKITTISPIKTMIDQIVCTCKTKSYYPNLDGFFLAACNCDVVLVLIVNGYCVHFIRDKYYVKNAVANTVVRRMYKTNHEAKQCYLTEIALKSFQMVYAAQVIEKYENDLTIERQLSASIRDSIIKTTINNDDMLQDKSATNTGHVSNDNEMKSDDNKQLDFSVALHQSLLKSTVTDTLNISHKVFSKDPQVDALKNSFIEVSNIWSKTHLYHESEMKLVYNVALKTSDVKSICNWLETRPDNVHVNYYGRWLPTKPVLDYMYVYTGDGFKKTQCVTRDELYVVADYTEKKFEPVFIQKTSAIMDNIDKLSVKTKFLFISGVPGCGKTYYIMKNHSDTDLVLSATKAGAMEFREKATKQKKPDVMNRYRTVYSYLYNDTKEYDVVWIDEAMMLHPGMIFAIAILTKCKTMHMIGDHKQIPYYTRIDYPSRYHVFSKIFPIDKELTTSYRCPQDVADYMKRYYKNFSSKSKIIKSLSKLYVSGVSEIPQSYDAYLTFTQSDKQLLIRDFTNVYTIHEYQGKQAKKICLFRGSPTPIKTYDSIEHHIVGLTRHTEKFLYASVVMDKLYESIVDVRGGGSTINYSVENIMTAVRTKNILYFDTGIKSAIHIDLRTYIQSLNSKIGIEKAQCININDGYINVYSHGVNRTLYHVVFDNVMSSRSLLKTVRNATEKIFDLPCDDNTNTLHTIDSLSKFVDWKIATTYFSDCNRYLVHDQSHKLDKYRLVDIIKKTHDLCFSDDIYDENYSEEYHDIKPVGLQPNVCVLVYTDMNYDFGTTSKYRFVSLFKDTIISSIDNKKFFNNVAVLSKHSSKYVIKTIQHTSVKNFSSVNALVEYYKPDSHLQDVRVLQNFIDTMLPNAVDIRTDYDVALVAHSDFSVHLQSASFDASMIHHPVKFFNHVRPVLSTAMSPPRPTNSLKELTKAIEKRNCAVPKIQVTMDVWSKAKQLFDKMIRLVYDASCHDDIALTENVMQEWLDTQNSNISNLIKSTHYNDLNVNSYSLTIKKNSKPALDMSAVNTYASLQTVVFTPKDFNTLFCPMFKIMKKRMISTMNEKFLMYTDMPPEKFSTILSQKFSSFHMNDYHSLEFDVSKYDKSQNLLHLIVDCMIMRHFGIPECFVMMWFNGHCNTKLYDPTNRFYCDVFFQRKSGDPSTWLLNTQQIITMIVNCIPEPAWSQIILVIASGDDSEIFSNGKLQIDNLRFSDVFNYEVKVYDNYTSLYFCSKFLIVTQDGTYMLPDLYKLIKKLGRHDLKTREHVLSFRNSVLDSLKDFSIPIEIMLAYEKAMFDRYKFPGWFTMDTVYQSLCNLVYDPSGFETLYIPNEEYYSNKFGTVSDL</sequence>
<dbReference type="PROSITE" id="PS51657">
    <property type="entry name" value="PSRV_HELICASE"/>
    <property type="match status" value="1"/>
</dbReference>
<dbReference type="SUPFAM" id="SSF56672">
    <property type="entry name" value="DNA/RNA polymerases"/>
    <property type="match status" value="1"/>
</dbReference>
<evidence type="ECO:0000256" key="3">
    <source>
        <dbReference type="ARBA" id="ARBA00022840"/>
    </source>
</evidence>
<dbReference type="PROSITE" id="PS51743">
    <property type="entry name" value="ALPHAVIRUS_MT"/>
    <property type="match status" value="1"/>
</dbReference>
<reference evidence="9" key="1">
    <citation type="journal article" date="2020" name="Front. Microbiol.">
        <title>Virome analysis of aphid populations that infest the barley field: the discovery of two novel groups of nege/kita-like viruses and other novel RNA viruses.</title>
        <authorList>
            <person name="Kondo H."/>
            <person name="Fujita M."/>
            <person name="Hisano H."/>
            <person name="Hyodo K."/>
            <person name="Andika I.B."/>
            <person name="Suzuki N."/>
        </authorList>
    </citation>
    <scope>NUCLEOTIDE SEQUENCE</scope>
    <source>
        <strain evidence="9">04BaA1</strain>
    </source>
</reference>
<organism evidence="9">
    <name type="scientific">Barley aphid RNA virus 3</name>
    <dbReference type="NCBI Taxonomy" id="2703492"/>
    <lineage>
        <taxon>Viruses</taxon>
        <taxon>Riboviria</taxon>
    </lineage>
</organism>
<accession>A0A6F8QH91</accession>
<name>A0A6F8QH91_9VIRU</name>
<evidence type="ECO:0000259" key="7">
    <source>
        <dbReference type="PROSITE" id="PS51657"/>
    </source>
</evidence>
<evidence type="ECO:0000256" key="1">
    <source>
        <dbReference type="ARBA" id="ARBA00022679"/>
    </source>
</evidence>
<dbReference type="PROSITE" id="PS50507">
    <property type="entry name" value="RDRP_SSRNA_POS"/>
    <property type="match status" value="1"/>
</dbReference>
<evidence type="ECO:0000259" key="5">
    <source>
        <dbReference type="PROSITE" id="PS50507"/>
    </source>
</evidence>
<dbReference type="InterPro" id="IPR027417">
    <property type="entry name" value="P-loop_NTPase"/>
</dbReference>
<evidence type="ECO:0000256" key="2">
    <source>
        <dbReference type="ARBA" id="ARBA00022695"/>
    </source>
</evidence>
<feature type="domain" description="RdRp catalytic" evidence="5">
    <location>
        <begin position="2187"/>
        <end position="2303"/>
    </location>
</feature>
<dbReference type="GO" id="GO:0006396">
    <property type="term" value="P:RNA processing"/>
    <property type="evidence" value="ECO:0007669"/>
    <property type="project" value="InterPro"/>
</dbReference>
<evidence type="ECO:0000259" key="8">
    <source>
        <dbReference type="PROSITE" id="PS51743"/>
    </source>
</evidence>
<dbReference type="InterPro" id="IPR003323">
    <property type="entry name" value="OTU_dom"/>
</dbReference>
<dbReference type="GO" id="GO:0005524">
    <property type="term" value="F:ATP binding"/>
    <property type="evidence" value="ECO:0007669"/>
    <property type="project" value="UniProtKB-KW"/>
</dbReference>
<dbReference type="CDD" id="cd22744">
    <property type="entry name" value="OTU"/>
    <property type="match status" value="1"/>
</dbReference>
<dbReference type="Gene3D" id="3.40.50.300">
    <property type="entry name" value="P-loop containing nucleotide triphosphate hydrolases"/>
    <property type="match status" value="2"/>
</dbReference>
<dbReference type="InterPro" id="IPR002588">
    <property type="entry name" value="Alphavirus-like_MT_dom"/>
</dbReference>
<feature type="domain" description="OTU" evidence="6">
    <location>
        <begin position="623"/>
        <end position="757"/>
    </location>
</feature>
<dbReference type="GO" id="GO:0006351">
    <property type="term" value="P:DNA-templated transcription"/>
    <property type="evidence" value="ECO:0007669"/>
    <property type="project" value="InterPro"/>
</dbReference>
<proteinExistence type="predicted"/>
<feature type="domain" description="Alphavirus-like MT" evidence="8">
    <location>
        <begin position="103"/>
        <end position="312"/>
    </location>
</feature>
<keyword evidence="3" id="KW-0547">Nucleotide-binding</keyword>
<dbReference type="GO" id="GO:0003723">
    <property type="term" value="F:RNA binding"/>
    <property type="evidence" value="ECO:0007669"/>
    <property type="project" value="InterPro"/>
</dbReference>
<protein>
    <submittedName>
        <fullName evidence="9">Replicase</fullName>
    </submittedName>
</protein>
<dbReference type="GO" id="GO:0016556">
    <property type="term" value="P:mRNA modification"/>
    <property type="evidence" value="ECO:0007669"/>
    <property type="project" value="InterPro"/>
</dbReference>
<evidence type="ECO:0000259" key="6">
    <source>
        <dbReference type="PROSITE" id="PS50802"/>
    </source>
</evidence>
<gene>
    <name evidence="9" type="primary">1</name>
</gene>
<keyword evidence="2" id="KW-0548">Nucleotidyltransferase</keyword>
<dbReference type="SUPFAM" id="SSF52540">
    <property type="entry name" value="P-loop containing nucleoside triphosphate hydrolases"/>
    <property type="match status" value="1"/>
</dbReference>
<dbReference type="EMBL" id="LC516837">
    <property type="protein sequence ID" value="BBV14751.1"/>
    <property type="molecule type" value="Genomic_RNA"/>
</dbReference>
<evidence type="ECO:0000313" key="9">
    <source>
        <dbReference type="EMBL" id="BBV14751.1"/>
    </source>
</evidence>
<evidence type="ECO:0000256" key="4">
    <source>
        <dbReference type="ARBA" id="ARBA00022953"/>
    </source>
</evidence>
<feature type="domain" description="(+)RNA virus helicase C-terminal" evidence="7">
    <location>
        <begin position="1403"/>
        <end position="1698"/>
    </location>
</feature>
<dbReference type="InterPro" id="IPR027351">
    <property type="entry name" value="(+)RNA_virus_helicase_core_dom"/>
</dbReference>
<dbReference type="Pfam" id="PF01443">
    <property type="entry name" value="Viral_helicase1"/>
    <property type="match status" value="1"/>
</dbReference>
<keyword evidence="1" id="KW-0808">Transferase</keyword>
<keyword evidence="4" id="KW-0693">Viral RNA replication</keyword>
<dbReference type="GO" id="GO:0008174">
    <property type="term" value="F:mRNA methyltransferase activity"/>
    <property type="evidence" value="ECO:0007669"/>
    <property type="project" value="UniProtKB-UniRule"/>
</dbReference>
<dbReference type="PROSITE" id="PS50802">
    <property type="entry name" value="OTU"/>
    <property type="match status" value="1"/>
</dbReference>
<dbReference type="Pfam" id="PF00978">
    <property type="entry name" value="RdRP_2"/>
    <property type="match status" value="1"/>
</dbReference>
<dbReference type="Gene3D" id="3.90.70.80">
    <property type="match status" value="1"/>
</dbReference>